<keyword evidence="9" id="KW-1185">Reference proteome</keyword>
<feature type="domain" description="BCS1 N-terminal" evidence="7">
    <location>
        <begin position="85"/>
        <end position="247"/>
    </location>
</feature>
<dbReference type="InterPro" id="IPR003593">
    <property type="entry name" value="AAA+_ATPase"/>
</dbReference>
<gene>
    <name evidence="8" type="ORF">B0T17DRAFT_590602</name>
</gene>
<evidence type="ECO:0000313" key="9">
    <source>
        <dbReference type="Proteomes" id="UP001174934"/>
    </source>
</evidence>
<feature type="compositionally biased region" description="Acidic residues" evidence="5">
    <location>
        <begin position="353"/>
        <end position="362"/>
    </location>
</feature>
<dbReference type="SUPFAM" id="SSF52540">
    <property type="entry name" value="P-loop containing nucleoside triphosphate hydrolases"/>
    <property type="match status" value="1"/>
</dbReference>
<evidence type="ECO:0000256" key="4">
    <source>
        <dbReference type="RuleBase" id="RU003651"/>
    </source>
</evidence>
<evidence type="ECO:0000256" key="2">
    <source>
        <dbReference type="ARBA" id="ARBA00007448"/>
    </source>
</evidence>
<dbReference type="InterPro" id="IPR027417">
    <property type="entry name" value="P-loop_NTPase"/>
</dbReference>
<dbReference type="Gene3D" id="3.40.50.300">
    <property type="entry name" value="P-loop containing nucleotide triphosphate hydrolases"/>
    <property type="match status" value="1"/>
</dbReference>
<dbReference type="AlphaFoldDB" id="A0AA40C4G7"/>
<comment type="caution">
    <text evidence="8">The sequence shown here is derived from an EMBL/GenBank/DDBJ whole genome shotgun (WGS) entry which is preliminary data.</text>
</comment>
<organism evidence="8 9">
    <name type="scientific">Bombardia bombarda</name>
    <dbReference type="NCBI Taxonomy" id="252184"/>
    <lineage>
        <taxon>Eukaryota</taxon>
        <taxon>Fungi</taxon>
        <taxon>Dikarya</taxon>
        <taxon>Ascomycota</taxon>
        <taxon>Pezizomycotina</taxon>
        <taxon>Sordariomycetes</taxon>
        <taxon>Sordariomycetidae</taxon>
        <taxon>Sordariales</taxon>
        <taxon>Lasiosphaeriaceae</taxon>
        <taxon>Bombardia</taxon>
    </lineage>
</organism>
<keyword evidence="3" id="KW-0496">Mitochondrion</keyword>
<evidence type="ECO:0000313" key="8">
    <source>
        <dbReference type="EMBL" id="KAK0624757.1"/>
    </source>
</evidence>
<dbReference type="GO" id="GO:0016887">
    <property type="term" value="F:ATP hydrolysis activity"/>
    <property type="evidence" value="ECO:0007669"/>
    <property type="project" value="InterPro"/>
</dbReference>
<protein>
    <submittedName>
        <fullName evidence="8">Mitochondrial chaperone bcs1</fullName>
    </submittedName>
</protein>
<name>A0AA40C4G7_9PEZI</name>
<evidence type="ECO:0000259" key="7">
    <source>
        <dbReference type="SMART" id="SM01024"/>
    </source>
</evidence>
<accession>A0AA40C4G7</accession>
<dbReference type="InterPro" id="IPR003959">
    <property type="entry name" value="ATPase_AAA_core"/>
</dbReference>
<keyword evidence="3" id="KW-0472">Membrane</keyword>
<comment type="similarity">
    <text evidence="2">Belongs to the AAA ATPase family. BCS1 subfamily.</text>
</comment>
<dbReference type="PANTHER" id="PTHR23070">
    <property type="entry name" value="BCS1 AAA-TYPE ATPASE"/>
    <property type="match status" value="1"/>
</dbReference>
<keyword evidence="4" id="KW-0547">Nucleotide-binding</keyword>
<keyword evidence="3" id="KW-0999">Mitochondrion inner membrane</keyword>
<proteinExistence type="inferred from homology"/>
<dbReference type="PROSITE" id="PS00674">
    <property type="entry name" value="AAA"/>
    <property type="match status" value="1"/>
</dbReference>
<feature type="domain" description="AAA+ ATPase" evidence="6">
    <location>
        <begin position="280"/>
        <end position="421"/>
    </location>
</feature>
<dbReference type="Proteomes" id="UP001174934">
    <property type="component" value="Unassembled WGS sequence"/>
</dbReference>
<dbReference type="Pfam" id="PF00004">
    <property type="entry name" value="AAA"/>
    <property type="match status" value="1"/>
</dbReference>
<dbReference type="GO" id="GO:0005743">
    <property type="term" value="C:mitochondrial inner membrane"/>
    <property type="evidence" value="ECO:0007669"/>
    <property type="project" value="UniProtKB-SubCell"/>
</dbReference>
<dbReference type="InterPro" id="IPR014851">
    <property type="entry name" value="BCS1_N"/>
</dbReference>
<dbReference type="SMART" id="SM01024">
    <property type="entry name" value="BCS1_N"/>
    <property type="match status" value="1"/>
</dbReference>
<keyword evidence="4" id="KW-0067">ATP-binding</keyword>
<dbReference type="InterPro" id="IPR003960">
    <property type="entry name" value="ATPase_AAA_CS"/>
</dbReference>
<dbReference type="EMBL" id="JAULSR010000003">
    <property type="protein sequence ID" value="KAK0624757.1"/>
    <property type="molecule type" value="Genomic_DNA"/>
</dbReference>
<feature type="region of interest" description="Disordered" evidence="5">
    <location>
        <begin position="346"/>
        <end position="369"/>
    </location>
</feature>
<comment type="subcellular location">
    <subcellularLocation>
        <location evidence="1">Mitochondrion inner membrane</location>
        <topology evidence="1">Single-pass membrane protein</topology>
    </subcellularLocation>
</comment>
<evidence type="ECO:0000256" key="3">
    <source>
        <dbReference type="ARBA" id="ARBA00022792"/>
    </source>
</evidence>
<evidence type="ECO:0000259" key="6">
    <source>
        <dbReference type="SMART" id="SM00382"/>
    </source>
</evidence>
<evidence type="ECO:0000256" key="5">
    <source>
        <dbReference type="SAM" id="MobiDB-lite"/>
    </source>
</evidence>
<sequence>MAYRRGGIKGQWFRHMYGQVVRQGWVLYALGEECFRCVYKDRFLPFIPSSRVSILDFLFPGFTVLYAAAAEQLLGNLSSYTRLLCVCGIVVLLARPAFGRLWGFVKTHFSSTDESHEMPAHWASTQQFAHNARSSLVRVGWKTKQTDNDEGGKRKPLNYLPWNGRFYFIYKNHLLWYRSKQKESGLRLIEEVSVSCLGRSPGVVKQLFDECREEYLKLAQNKTAIYESRGDSWERMKTRDIRPISTVIMDKKEKSGLLSDIGTFLDPRERGWYSEHGISYKRGYLLHEPPGTGKSSLSLSIAGCFDLEIYTLSLSSISEKSLGRLLHKLPLYCIVLLEDVDAVETRSRRTEQGSDDEDEEEGGSGHRKGSVSLSVLLNALDGVASQEGRVLIMTTNHIERLDPALIRPGRVDKRIELGLATKDIAAQILSLIYKRSDCNIIAEEEAVDDATIEKLAADFAGKMPEREAMQNMQQWIAKIREEKKTQRAGSWVLNA</sequence>
<dbReference type="GO" id="GO:0005524">
    <property type="term" value="F:ATP binding"/>
    <property type="evidence" value="ECO:0007669"/>
    <property type="project" value="UniProtKB-KW"/>
</dbReference>
<dbReference type="InterPro" id="IPR050747">
    <property type="entry name" value="Mitochondrial_chaperone_BCS1"/>
</dbReference>
<dbReference type="SMART" id="SM00382">
    <property type="entry name" value="AAA"/>
    <property type="match status" value="1"/>
</dbReference>
<dbReference type="Pfam" id="PF08740">
    <property type="entry name" value="BCS1_N"/>
    <property type="match status" value="1"/>
</dbReference>
<evidence type="ECO:0000256" key="1">
    <source>
        <dbReference type="ARBA" id="ARBA00004434"/>
    </source>
</evidence>
<reference evidence="8" key="1">
    <citation type="submission" date="2023-06" db="EMBL/GenBank/DDBJ databases">
        <title>Genome-scale phylogeny and comparative genomics of the fungal order Sordariales.</title>
        <authorList>
            <consortium name="Lawrence Berkeley National Laboratory"/>
            <person name="Hensen N."/>
            <person name="Bonometti L."/>
            <person name="Westerberg I."/>
            <person name="Brannstrom I.O."/>
            <person name="Guillou S."/>
            <person name="Cros-Aarteil S."/>
            <person name="Calhoun S."/>
            <person name="Haridas S."/>
            <person name="Kuo A."/>
            <person name="Mondo S."/>
            <person name="Pangilinan J."/>
            <person name="Riley R."/>
            <person name="LaButti K."/>
            <person name="Andreopoulos B."/>
            <person name="Lipzen A."/>
            <person name="Chen C."/>
            <person name="Yanf M."/>
            <person name="Daum C."/>
            <person name="Ng V."/>
            <person name="Clum A."/>
            <person name="Steindorff A."/>
            <person name="Ohm R."/>
            <person name="Martin F."/>
            <person name="Silar P."/>
            <person name="Natvig D."/>
            <person name="Lalanne C."/>
            <person name="Gautier V."/>
            <person name="Ament-velasquez S.L."/>
            <person name="Kruys A."/>
            <person name="Hutchinson M.I."/>
            <person name="Powell A.J."/>
            <person name="Barry K."/>
            <person name="Miller A.N."/>
            <person name="Grigoriev I.V."/>
            <person name="Debuchy R."/>
            <person name="Gladieux P."/>
            <person name="Thoren M.H."/>
            <person name="Johannesson H."/>
        </authorList>
    </citation>
    <scope>NUCLEOTIDE SEQUENCE</scope>
    <source>
        <strain evidence="8">SMH3391-2</strain>
    </source>
</reference>